<evidence type="ECO:0000313" key="2">
    <source>
        <dbReference type="Proteomes" id="UP000049077"/>
    </source>
</evidence>
<name>A0ABM9R0J5_9VIBR</name>
<reference evidence="1 2" key="1">
    <citation type="submission" date="2014-06" db="EMBL/GenBank/DDBJ databases">
        <authorList>
            <person name="Le Roux F."/>
        </authorList>
    </citation>
    <scope>NUCLEOTIDE SEQUENCE [LARGE SCALE GENOMIC DNA]</scope>
    <source>
        <strain evidence="1 2">J5-4</strain>
    </source>
</reference>
<protein>
    <submittedName>
        <fullName evidence="1">Uncharacterized protein</fullName>
    </submittedName>
</protein>
<accession>A0ABM9R0J5</accession>
<sequence length="57" mass="6747">MVNPLRKLVMYRLICIICTTKHRYDAHTNLESKAYIEQIYVFKVQVVKQSLVVLAHK</sequence>
<dbReference type="Proteomes" id="UP000049077">
    <property type="component" value="Unassembled WGS sequence"/>
</dbReference>
<proteinExistence type="predicted"/>
<gene>
    <name evidence="1" type="ORF">VCR4J5_790026</name>
</gene>
<comment type="caution">
    <text evidence="1">The sequence shown here is derived from an EMBL/GenBank/DDBJ whole genome shotgun (WGS) entry which is preliminary data.</text>
</comment>
<organism evidence="1 2">
    <name type="scientific">Vibrio crassostreae</name>
    <dbReference type="NCBI Taxonomy" id="246167"/>
    <lineage>
        <taxon>Bacteria</taxon>
        <taxon>Pseudomonadati</taxon>
        <taxon>Pseudomonadota</taxon>
        <taxon>Gammaproteobacteria</taxon>
        <taxon>Vibrionales</taxon>
        <taxon>Vibrionaceae</taxon>
        <taxon>Vibrio</taxon>
    </lineage>
</organism>
<dbReference type="EMBL" id="CCJX01000167">
    <property type="protein sequence ID" value="CDT70957.1"/>
    <property type="molecule type" value="Genomic_DNA"/>
</dbReference>
<keyword evidence="2" id="KW-1185">Reference proteome</keyword>
<evidence type="ECO:0000313" key="1">
    <source>
        <dbReference type="EMBL" id="CDT70957.1"/>
    </source>
</evidence>